<dbReference type="InterPro" id="IPR024079">
    <property type="entry name" value="MetalloPept_cat_dom_sf"/>
</dbReference>
<dbReference type="PROSITE" id="PS51670">
    <property type="entry name" value="SHKT"/>
    <property type="match status" value="2"/>
</dbReference>
<dbReference type="InterPro" id="IPR003582">
    <property type="entry name" value="ShKT_dom"/>
</dbReference>
<dbReference type="OrthoDB" id="6061307at2759"/>
<keyword evidence="15" id="KW-1185">Reference proteome</keyword>
<dbReference type="CDD" id="cd04280">
    <property type="entry name" value="ZnMc_astacin_like"/>
    <property type="match status" value="1"/>
</dbReference>
<evidence type="ECO:0000256" key="8">
    <source>
        <dbReference type="ARBA" id="ARBA00023157"/>
    </source>
</evidence>
<dbReference type="Pfam" id="PF01400">
    <property type="entry name" value="Astacin"/>
    <property type="match status" value="1"/>
</dbReference>
<evidence type="ECO:0000313" key="14">
    <source>
        <dbReference type="EMBL" id="CAD5124318.1"/>
    </source>
</evidence>
<keyword evidence="5 10" id="KW-0378">Hydrolase</keyword>
<dbReference type="Gene3D" id="1.10.10.1940">
    <property type="match status" value="1"/>
</dbReference>
<dbReference type="PANTHER" id="PTHR10127">
    <property type="entry name" value="DISCOIDIN, CUB, EGF, LAMININ , AND ZINC METALLOPROTEASE DOMAIN CONTAINING"/>
    <property type="match status" value="1"/>
</dbReference>
<keyword evidence="8 9" id="KW-1015">Disulfide bond</keyword>
<dbReference type="FunFam" id="3.40.390.10:FF:000028">
    <property type="entry name" value="Zinc metalloproteinase"/>
    <property type="match status" value="1"/>
</dbReference>
<dbReference type="Pfam" id="PF01549">
    <property type="entry name" value="ShK"/>
    <property type="match status" value="2"/>
</dbReference>
<evidence type="ECO:0000256" key="3">
    <source>
        <dbReference type="ARBA" id="ARBA00022670"/>
    </source>
</evidence>
<protein>
    <recommendedName>
        <fullName evidence="11">Metalloendopeptidase</fullName>
        <ecNumber evidence="11">3.4.24.-</ecNumber>
    </recommendedName>
</protein>
<feature type="binding site" evidence="10">
    <location>
        <position position="157"/>
    </location>
    <ligand>
        <name>Zn(2+)</name>
        <dbReference type="ChEBI" id="CHEBI:29105"/>
        <note>catalytic</note>
    </ligand>
</feature>
<evidence type="ECO:0000259" key="12">
    <source>
        <dbReference type="PROSITE" id="PS51670"/>
    </source>
</evidence>
<feature type="domain" description="Peptidase M12A" evidence="13">
    <location>
        <begin position="61"/>
        <end position="257"/>
    </location>
</feature>
<feature type="domain" description="ShKT" evidence="12">
    <location>
        <begin position="300"/>
        <end position="334"/>
    </location>
</feature>
<dbReference type="GO" id="GO:0018996">
    <property type="term" value="P:molting cycle, collagen and cuticulin-based cuticle"/>
    <property type="evidence" value="ECO:0007669"/>
    <property type="project" value="UniProtKB-ARBA"/>
</dbReference>
<dbReference type="PROSITE" id="PS51864">
    <property type="entry name" value="ASTACIN"/>
    <property type="match status" value="1"/>
</dbReference>
<gene>
    <name evidence="14" type="ORF">DGYR_LOCUS11879</name>
</gene>
<dbReference type="GO" id="GO:0004222">
    <property type="term" value="F:metalloendopeptidase activity"/>
    <property type="evidence" value="ECO:0007669"/>
    <property type="project" value="UniProtKB-UniRule"/>
</dbReference>
<feature type="domain" description="ShKT" evidence="12">
    <location>
        <begin position="346"/>
        <end position="382"/>
    </location>
</feature>
<dbReference type="Proteomes" id="UP000549394">
    <property type="component" value="Unassembled WGS sequence"/>
</dbReference>
<evidence type="ECO:0000256" key="6">
    <source>
        <dbReference type="ARBA" id="ARBA00022833"/>
    </source>
</evidence>
<dbReference type="Gene3D" id="3.40.390.10">
    <property type="entry name" value="Collagenase (Catalytic Domain)"/>
    <property type="match status" value="1"/>
</dbReference>
<feature type="binding site" evidence="10">
    <location>
        <position position="163"/>
    </location>
    <ligand>
        <name>Zn(2+)</name>
        <dbReference type="ChEBI" id="CHEBI:29105"/>
        <note>catalytic</note>
    </ligand>
</feature>
<accession>A0A7I8W7Z3</accession>
<comment type="caution">
    <text evidence="14">The sequence shown here is derived from an EMBL/GenBank/DDBJ whole genome shotgun (WGS) entry which is preliminary data.</text>
</comment>
<evidence type="ECO:0000256" key="1">
    <source>
        <dbReference type="ARBA" id="ARBA00002657"/>
    </source>
</evidence>
<evidence type="ECO:0000256" key="2">
    <source>
        <dbReference type="ARBA" id="ARBA00022536"/>
    </source>
</evidence>
<evidence type="ECO:0000256" key="10">
    <source>
        <dbReference type="PROSITE-ProRule" id="PRU01211"/>
    </source>
</evidence>
<dbReference type="SMART" id="SM00235">
    <property type="entry name" value="ZnMc"/>
    <property type="match status" value="1"/>
</dbReference>
<dbReference type="EC" id="3.4.24.-" evidence="11"/>
<evidence type="ECO:0000256" key="7">
    <source>
        <dbReference type="ARBA" id="ARBA00023049"/>
    </source>
</evidence>
<evidence type="ECO:0000256" key="5">
    <source>
        <dbReference type="ARBA" id="ARBA00022801"/>
    </source>
</evidence>
<feature type="binding site" evidence="10">
    <location>
        <position position="153"/>
    </location>
    <ligand>
        <name>Zn(2+)</name>
        <dbReference type="ChEBI" id="CHEBI:29105"/>
        <note>catalytic</note>
    </ligand>
</feature>
<keyword evidence="6 10" id="KW-0862">Zinc</keyword>
<dbReference type="EMBL" id="CAJFCJ010000020">
    <property type="protein sequence ID" value="CAD5124318.1"/>
    <property type="molecule type" value="Genomic_DNA"/>
</dbReference>
<dbReference type="PANTHER" id="PTHR10127:SF780">
    <property type="entry name" value="METALLOENDOPEPTIDASE"/>
    <property type="match status" value="1"/>
</dbReference>
<evidence type="ECO:0000256" key="11">
    <source>
        <dbReference type="RuleBase" id="RU361183"/>
    </source>
</evidence>
<evidence type="ECO:0000259" key="13">
    <source>
        <dbReference type="PROSITE" id="PS51864"/>
    </source>
</evidence>
<comment type="caution">
    <text evidence="9">Lacks conserved residue(s) required for the propagation of feature annotation.</text>
</comment>
<proteinExistence type="predicted"/>
<name>A0A7I8W7Z3_9ANNE</name>
<dbReference type="PRINTS" id="PR00480">
    <property type="entry name" value="ASTACIN"/>
</dbReference>
<dbReference type="InterPro" id="IPR006026">
    <property type="entry name" value="Peptidase_Metallo"/>
</dbReference>
<dbReference type="SMART" id="SM00254">
    <property type="entry name" value="ShKT"/>
    <property type="match status" value="2"/>
</dbReference>
<organism evidence="14 15">
    <name type="scientific">Dimorphilus gyrociliatus</name>
    <dbReference type="NCBI Taxonomy" id="2664684"/>
    <lineage>
        <taxon>Eukaryota</taxon>
        <taxon>Metazoa</taxon>
        <taxon>Spiralia</taxon>
        <taxon>Lophotrochozoa</taxon>
        <taxon>Annelida</taxon>
        <taxon>Polychaeta</taxon>
        <taxon>Polychaeta incertae sedis</taxon>
        <taxon>Dinophilidae</taxon>
        <taxon>Dimorphilus</taxon>
    </lineage>
</organism>
<keyword evidence="4 10" id="KW-0479">Metal-binding</keyword>
<dbReference type="GO" id="GO:0006508">
    <property type="term" value="P:proteolysis"/>
    <property type="evidence" value="ECO:0007669"/>
    <property type="project" value="UniProtKB-KW"/>
</dbReference>
<evidence type="ECO:0000256" key="4">
    <source>
        <dbReference type="ARBA" id="ARBA00022723"/>
    </source>
</evidence>
<dbReference type="GO" id="GO:0008270">
    <property type="term" value="F:zinc ion binding"/>
    <property type="evidence" value="ECO:0007669"/>
    <property type="project" value="UniProtKB-UniRule"/>
</dbReference>
<reference evidence="14 15" key="1">
    <citation type="submission" date="2020-08" db="EMBL/GenBank/DDBJ databases">
        <authorList>
            <person name="Hejnol A."/>
        </authorList>
    </citation>
    <scope>NUCLEOTIDE SEQUENCE [LARGE SCALE GENOMIC DNA]</scope>
</reference>
<sequence>MIYKEEESTQTNDDVIVLSQEESEETSFFSTNDTLMIEMDMRLTKQQWERMEESGKVKKRKALRDVAKYWTNGVVPYELQPGTFTSSDAAQIRAAIADYHSLTCIKFRRANGNDRRKIRITSGQGCWSNIGMLSRGQQISLARGCRRKSTILHEFGHALGMFHEQSRPDRDSYITIRFGNVLKSMAYNFNKHGNDRINTYNVPYDYHSVMHYGQTAFSMNGKPTIITKDKSKQYLIGTAKGLSFRDIKVLNLMYKCGAKCNLKAKDCPGEGFVGKNCKCLCPGSPIKICGDTSVKPDKKCNDMHGSCSYWAAKGQCNKYPGFMLKNCRRSCKACDSDASPIPIPKCVDMNKYCPHWARKKYCFHYRYKKYMKANCKKSCRMCVRGKFDK</sequence>
<dbReference type="SUPFAM" id="SSF55486">
    <property type="entry name" value="Metalloproteases ('zincins'), catalytic domain"/>
    <property type="match status" value="1"/>
</dbReference>
<comment type="function">
    <text evidence="1">Metalloprotease.</text>
</comment>
<feature type="active site" evidence="10">
    <location>
        <position position="154"/>
    </location>
</feature>
<feature type="disulfide bond" evidence="9">
    <location>
        <begin position="300"/>
        <end position="334"/>
    </location>
</feature>
<evidence type="ECO:0000313" key="15">
    <source>
        <dbReference type="Proteomes" id="UP000549394"/>
    </source>
</evidence>
<keyword evidence="7 10" id="KW-0482">Metalloprotease</keyword>
<dbReference type="InterPro" id="IPR001506">
    <property type="entry name" value="Peptidase_M12A"/>
</dbReference>
<dbReference type="AlphaFoldDB" id="A0A7I8W7Z3"/>
<keyword evidence="3 10" id="KW-0645">Protease</keyword>
<dbReference type="InterPro" id="IPR034035">
    <property type="entry name" value="Astacin-like_dom"/>
</dbReference>
<evidence type="ECO:0000256" key="9">
    <source>
        <dbReference type="PROSITE-ProRule" id="PRU01005"/>
    </source>
</evidence>
<keyword evidence="2" id="KW-0245">EGF-like domain</keyword>
<comment type="cofactor">
    <cofactor evidence="10 11">
        <name>Zn(2+)</name>
        <dbReference type="ChEBI" id="CHEBI:29105"/>
    </cofactor>
    <text evidence="10 11">Binds 1 zinc ion per subunit.</text>
</comment>